<sequence length="92" mass="10094">MSSQMYTDLIVQELLGAAGKAMESTVFRFPVVGTFSGGSVLIDALPTPIPYSEFHLVVDNQTEMKPQYKDGDRLFIVPANDGNQFVIVGRLI</sequence>
<accession>A0A4U2ZG20</accession>
<dbReference type="RefSeq" id="WP_107896738.1">
    <property type="nucleotide sequence ID" value="NZ_PYWM01000024.1"/>
</dbReference>
<evidence type="ECO:0000313" key="2">
    <source>
        <dbReference type="Proteomes" id="UP000308744"/>
    </source>
</evidence>
<reference evidence="1 2" key="1">
    <citation type="submission" date="2019-04" db="EMBL/GenBank/DDBJ databases">
        <title>Lysinibacillus genome sequencing.</title>
        <authorList>
            <person name="Dunlap C."/>
        </authorList>
    </citation>
    <scope>NUCLEOTIDE SEQUENCE [LARGE SCALE GENOMIC DNA]</scope>
    <source>
        <strain evidence="1 2">CCTCC AB 2010389</strain>
    </source>
</reference>
<keyword evidence="2" id="KW-1185">Reference proteome</keyword>
<name>A0A4U2ZG20_9BACI</name>
<comment type="caution">
    <text evidence="1">The sequence shown here is derived from an EMBL/GenBank/DDBJ whole genome shotgun (WGS) entry which is preliminary data.</text>
</comment>
<gene>
    <name evidence="1" type="ORF">FC756_00880</name>
</gene>
<dbReference type="AlphaFoldDB" id="A0A4U2ZG20"/>
<dbReference type="Proteomes" id="UP000308744">
    <property type="component" value="Unassembled WGS sequence"/>
</dbReference>
<proteinExistence type="predicted"/>
<evidence type="ECO:0000313" key="1">
    <source>
        <dbReference type="EMBL" id="TKI72650.1"/>
    </source>
</evidence>
<dbReference type="EMBL" id="SZPU01000002">
    <property type="protein sequence ID" value="TKI72650.1"/>
    <property type="molecule type" value="Genomic_DNA"/>
</dbReference>
<evidence type="ECO:0008006" key="3">
    <source>
        <dbReference type="Google" id="ProtNLM"/>
    </source>
</evidence>
<protein>
    <recommendedName>
        <fullName evidence="3">DUF2577 domain-containing protein</fullName>
    </recommendedName>
</protein>
<organism evidence="1 2">
    <name type="scientific">Lysinibacillus mangiferihumi</name>
    <dbReference type="NCBI Taxonomy" id="1130819"/>
    <lineage>
        <taxon>Bacteria</taxon>
        <taxon>Bacillati</taxon>
        <taxon>Bacillota</taxon>
        <taxon>Bacilli</taxon>
        <taxon>Bacillales</taxon>
        <taxon>Bacillaceae</taxon>
        <taxon>Lysinibacillus</taxon>
    </lineage>
</organism>